<comment type="caution">
    <text evidence="2">The sequence shown here is derived from an EMBL/GenBank/DDBJ whole genome shotgun (WGS) entry which is preliminary data.</text>
</comment>
<sequence length="189" mass="21187">MGVALSHVNYNVRVAASDALVVVLDEYPYTLQESLATLFSLYIHDSVVGEDMIDFGWLGRQGIALALHVAVDVLRTKDLPVAMTFLISRAFADTNADVQGRMINVGIMIIDKHGKDNVSLLFPIFENYLNKKVSICCKSKFSLKGRVRVLAMIVKLFSTSNAVAYLTKAFWLFLEMTRILPINKFLEHD</sequence>
<keyword evidence="3" id="KW-1185">Reference proteome</keyword>
<evidence type="ECO:0000256" key="1">
    <source>
        <dbReference type="ARBA" id="ARBA00022737"/>
    </source>
</evidence>
<name>A0A9R1UU32_LACSA</name>
<accession>A0A9R1UU32</accession>
<dbReference type="AlphaFoldDB" id="A0A9R1UU32"/>
<keyword evidence="1" id="KW-0677">Repeat</keyword>
<evidence type="ECO:0000313" key="2">
    <source>
        <dbReference type="EMBL" id="KAJ0192851.1"/>
    </source>
</evidence>
<gene>
    <name evidence="2" type="ORF">LSAT_V11C800437150</name>
</gene>
<organism evidence="2 3">
    <name type="scientific">Lactuca sativa</name>
    <name type="common">Garden lettuce</name>
    <dbReference type="NCBI Taxonomy" id="4236"/>
    <lineage>
        <taxon>Eukaryota</taxon>
        <taxon>Viridiplantae</taxon>
        <taxon>Streptophyta</taxon>
        <taxon>Embryophyta</taxon>
        <taxon>Tracheophyta</taxon>
        <taxon>Spermatophyta</taxon>
        <taxon>Magnoliopsida</taxon>
        <taxon>eudicotyledons</taxon>
        <taxon>Gunneridae</taxon>
        <taxon>Pentapetalae</taxon>
        <taxon>asterids</taxon>
        <taxon>campanulids</taxon>
        <taxon>Asterales</taxon>
        <taxon>Asteraceae</taxon>
        <taxon>Cichorioideae</taxon>
        <taxon>Cichorieae</taxon>
        <taxon>Lactucinae</taxon>
        <taxon>Lactuca</taxon>
    </lineage>
</organism>
<reference evidence="2 3" key="1">
    <citation type="journal article" date="2017" name="Nat. Commun.">
        <title>Genome assembly with in vitro proximity ligation data and whole-genome triplication in lettuce.</title>
        <authorList>
            <person name="Reyes-Chin-Wo S."/>
            <person name="Wang Z."/>
            <person name="Yang X."/>
            <person name="Kozik A."/>
            <person name="Arikit S."/>
            <person name="Song C."/>
            <person name="Xia L."/>
            <person name="Froenicke L."/>
            <person name="Lavelle D.O."/>
            <person name="Truco M.J."/>
            <person name="Xia R."/>
            <person name="Zhu S."/>
            <person name="Xu C."/>
            <person name="Xu H."/>
            <person name="Xu X."/>
            <person name="Cox K."/>
            <person name="Korf I."/>
            <person name="Meyers B.C."/>
            <person name="Michelmore R.W."/>
        </authorList>
    </citation>
    <scope>NUCLEOTIDE SEQUENCE [LARGE SCALE GENOMIC DNA]</scope>
    <source>
        <strain evidence="3">cv. Salinas</strain>
        <tissue evidence="2">Seedlings</tissue>
    </source>
</reference>
<evidence type="ECO:0000313" key="3">
    <source>
        <dbReference type="Proteomes" id="UP000235145"/>
    </source>
</evidence>
<dbReference type="PANTHER" id="PTHR23346:SF7">
    <property type="entry name" value="STALLED RIBOSOME SENSOR GCN1"/>
    <property type="match status" value="1"/>
</dbReference>
<dbReference type="EMBL" id="NBSK02000008">
    <property type="protein sequence ID" value="KAJ0192851.1"/>
    <property type="molecule type" value="Genomic_DNA"/>
</dbReference>
<proteinExistence type="predicted"/>
<dbReference type="PANTHER" id="PTHR23346">
    <property type="entry name" value="TRANSLATIONAL ACTIVATOR GCN1-RELATED"/>
    <property type="match status" value="1"/>
</dbReference>
<protein>
    <submittedName>
        <fullName evidence="2">Uncharacterized protein</fullName>
    </submittedName>
</protein>
<dbReference type="Proteomes" id="UP000235145">
    <property type="component" value="Unassembled WGS sequence"/>
</dbReference>